<evidence type="ECO:0000259" key="2">
    <source>
        <dbReference type="Pfam" id="PF13369"/>
    </source>
</evidence>
<reference evidence="3 4" key="1">
    <citation type="submission" date="2014-03" db="EMBL/GenBank/DDBJ databases">
        <title>Genome of Polynucleobacter strain MWH-MoK4.</title>
        <authorList>
            <person name="Hahn M.W."/>
        </authorList>
    </citation>
    <scope>NUCLEOTIDE SEQUENCE [LARGE SCALE GENOMIC DNA]</scope>
    <source>
        <strain evidence="3 4">MWH-MoK4</strain>
    </source>
</reference>
<name>A0A0E3ZN14_9BURK</name>
<dbReference type="Pfam" id="PF13369">
    <property type="entry name" value="Transglut_core2"/>
    <property type="match status" value="1"/>
</dbReference>
<dbReference type="STRING" id="1835254.CL55_00017440"/>
<organism evidence="3 4">
    <name type="scientific">Polynucleobacter duraquae</name>
    <dbReference type="NCBI Taxonomy" id="1835254"/>
    <lineage>
        <taxon>Bacteria</taxon>
        <taxon>Pseudomonadati</taxon>
        <taxon>Pseudomonadota</taxon>
        <taxon>Betaproteobacteria</taxon>
        <taxon>Burkholderiales</taxon>
        <taxon>Burkholderiaceae</taxon>
        <taxon>Polynucleobacter</taxon>
    </lineage>
</organism>
<comment type="similarity">
    <text evidence="1">Belongs to the UPF0162 family.</text>
</comment>
<proteinExistence type="inferred from homology"/>
<dbReference type="EMBL" id="CP007501">
    <property type="protein sequence ID" value="AKD26077.1"/>
    <property type="molecule type" value="Genomic_DNA"/>
</dbReference>
<dbReference type="PATRIC" id="fig|576611.7.peg.1772"/>
<dbReference type="OrthoDB" id="232498at2"/>
<keyword evidence="4" id="KW-1185">Reference proteome</keyword>
<protein>
    <recommendedName>
        <fullName evidence="2">Protein SirB1 N-terminal domain-containing protein</fullName>
    </recommendedName>
</protein>
<dbReference type="PANTHER" id="PTHR31350:SF21">
    <property type="entry name" value="F-BOX ONLY PROTEIN 21"/>
    <property type="match status" value="1"/>
</dbReference>
<evidence type="ECO:0000313" key="4">
    <source>
        <dbReference type="Proteomes" id="UP000061135"/>
    </source>
</evidence>
<evidence type="ECO:0000313" key="3">
    <source>
        <dbReference type="EMBL" id="AKD26077.1"/>
    </source>
</evidence>
<gene>
    <name evidence="3" type="ORF">CL55_00017440</name>
</gene>
<dbReference type="InterPro" id="IPR032698">
    <property type="entry name" value="SirB1_N"/>
</dbReference>
<dbReference type="PANTHER" id="PTHR31350">
    <property type="entry name" value="SI:DKEY-261L7.2"/>
    <property type="match status" value="1"/>
</dbReference>
<feature type="domain" description="Protein SirB1 N-terminal" evidence="2">
    <location>
        <begin position="41"/>
        <end position="196"/>
    </location>
</feature>
<dbReference type="AlphaFoldDB" id="A0A0E3ZN14"/>
<dbReference type="KEGG" id="pdq:CL55_00017440"/>
<accession>A0A0E3ZN14</accession>
<dbReference type="RefSeq" id="WP_046330746.1">
    <property type="nucleotide sequence ID" value="NZ_CP007501.1"/>
</dbReference>
<dbReference type="HOGENOM" id="CLU_063810_1_0_4"/>
<dbReference type="Pfam" id="PF13371">
    <property type="entry name" value="TPR_9"/>
    <property type="match status" value="1"/>
</dbReference>
<evidence type="ECO:0000256" key="1">
    <source>
        <dbReference type="ARBA" id="ARBA00007100"/>
    </source>
</evidence>
<dbReference type="Proteomes" id="UP000061135">
    <property type="component" value="Chromosome"/>
</dbReference>
<sequence>MPTQQLDYFTSLVAEDEHLPLTEAAVAVAQHAYPDLDVQGVLDQIDQWGNKIKQRITPDTPPIQRLQLLKHFFYNELGFGPNQNDFYAPENSYLHQIIESRRGIPISLAILMMELGQQIGLNIRGVSFPNHFMMRISLQQGEIIMDPLNGESLSKNQLQEMLDPYLDAKGYRGELSLPLNIFLRASSSREILSRFMRNLKMIYSEDERWERLLGIQERLVILLPDSAEEVRDRGLIFAQLEYVRPAIADLHHYLGEMPGAEDAADIREHIATLESQTKLH</sequence>